<reference evidence="1 2" key="1">
    <citation type="journal article" date="2019" name="Sci. Rep.">
        <title>Orb-weaving spider Araneus ventricosus genome elucidates the spidroin gene catalogue.</title>
        <authorList>
            <person name="Kono N."/>
            <person name="Nakamura H."/>
            <person name="Ohtoshi R."/>
            <person name="Moran D.A.P."/>
            <person name="Shinohara A."/>
            <person name="Yoshida Y."/>
            <person name="Fujiwara M."/>
            <person name="Mori M."/>
            <person name="Tomita M."/>
            <person name="Arakawa K."/>
        </authorList>
    </citation>
    <scope>NUCLEOTIDE SEQUENCE [LARGE SCALE GENOMIC DNA]</scope>
</reference>
<name>A0A4Y2HS04_ARAVE</name>
<keyword evidence="2" id="KW-1185">Reference proteome</keyword>
<dbReference type="EMBL" id="BGPR01002127">
    <property type="protein sequence ID" value="GBM68207.1"/>
    <property type="molecule type" value="Genomic_DNA"/>
</dbReference>
<evidence type="ECO:0000313" key="1">
    <source>
        <dbReference type="EMBL" id="GBM68207.1"/>
    </source>
</evidence>
<organism evidence="1 2">
    <name type="scientific">Araneus ventricosus</name>
    <name type="common">Orbweaver spider</name>
    <name type="synonym">Epeira ventricosa</name>
    <dbReference type="NCBI Taxonomy" id="182803"/>
    <lineage>
        <taxon>Eukaryota</taxon>
        <taxon>Metazoa</taxon>
        <taxon>Ecdysozoa</taxon>
        <taxon>Arthropoda</taxon>
        <taxon>Chelicerata</taxon>
        <taxon>Arachnida</taxon>
        <taxon>Araneae</taxon>
        <taxon>Araneomorphae</taxon>
        <taxon>Entelegynae</taxon>
        <taxon>Araneoidea</taxon>
        <taxon>Araneidae</taxon>
        <taxon>Araneus</taxon>
    </lineage>
</organism>
<dbReference type="Proteomes" id="UP000499080">
    <property type="component" value="Unassembled WGS sequence"/>
</dbReference>
<dbReference type="AlphaFoldDB" id="A0A4Y2HS04"/>
<sequence>MTRTTPELAHRTTPAVTERALLCGAGVWGGALTCEQIKRLHTIQRVFLIKLLRPYRTTATEALNVLSGVPPLHVAAKMEYLRFQIWACRSRGLDVVIDLFKKDKFEKLSQIPLNTRVLELRDEVQDSHFEVYTDGSEIDSDVGLSVCISR</sequence>
<comment type="caution">
    <text evidence="1">The sequence shown here is derived from an EMBL/GenBank/DDBJ whole genome shotgun (WGS) entry which is preliminary data.</text>
</comment>
<evidence type="ECO:0000313" key="2">
    <source>
        <dbReference type="Proteomes" id="UP000499080"/>
    </source>
</evidence>
<accession>A0A4Y2HS04</accession>
<gene>
    <name evidence="1" type="ORF">AVEN_22022_1</name>
</gene>
<proteinExistence type="predicted"/>
<dbReference type="OrthoDB" id="411823at2759"/>
<protein>
    <submittedName>
        <fullName evidence="1">Uncharacterized protein</fullName>
    </submittedName>
</protein>